<feature type="transmembrane region" description="Helical" evidence="10">
    <location>
        <begin position="85"/>
        <end position="109"/>
    </location>
</feature>
<dbReference type="CDD" id="cd03219">
    <property type="entry name" value="ABC_Mj1267_LivG_branched"/>
    <property type="match status" value="1"/>
</dbReference>
<keyword evidence="3" id="KW-1003">Cell membrane</keyword>
<dbReference type="InterPro" id="IPR051120">
    <property type="entry name" value="ABC_AA/LPS_Transport"/>
</dbReference>
<keyword evidence="8 10" id="KW-0472">Membrane</keyword>
<dbReference type="Proteomes" id="UP000886476">
    <property type="component" value="Unassembled WGS sequence"/>
</dbReference>
<feature type="transmembrane region" description="Helical" evidence="10">
    <location>
        <begin position="6"/>
        <end position="25"/>
    </location>
</feature>
<evidence type="ECO:0000256" key="10">
    <source>
        <dbReference type="SAM" id="Phobius"/>
    </source>
</evidence>
<dbReference type="PANTHER" id="PTHR45772">
    <property type="entry name" value="CONSERVED COMPONENT OF ABC TRANSPORTER FOR NATURAL AMINO ACIDS-RELATED"/>
    <property type="match status" value="1"/>
</dbReference>
<feature type="transmembrane region" description="Helical" evidence="10">
    <location>
        <begin position="157"/>
        <end position="177"/>
    </location>
</feature>
<feature type="transmembrane region" description="Helical" evidence="10">
    <location>
        <begin position="32"/>
        <end position="52"/>
    </location>
</feature>
<evidence type="ECO:0000313" key="13">
    <source>
        <dbReference type="Proteomes" id="UP000886476"/>
    </source>
</evidence>
<evidence type="ECO:0000256" key="9">
    <source>
        <dbReference type="ARBA" id="ARBA00024722"/>
    </source>
</evidence>
<dbReference type="RefSeq" id="WP_172112091.1">
    <property type="nucleotide sequence ID" value="NZ_JABFDN010000005.1"/>
</dbReference>
<dbReference type="SUPFAM" id="SSF52540">
    <property type="entry name" value="P-loop containing nucleoside triphosphate hydrolases"/>
    <property type="match status" value="1"/>
</dbReference>
<feature type="transmembrane region" description="Helical" evidence="10">
    <location>
        <begin position="115"/>
        <end position="136"/>
    </location>
</feature>
<comment type="caution">
    <text evidence="12">The sequence shown here is derived from an EMBL/GenBank/DDBJ whole genome shotgun (WGS) entry which is preliminary data.</text>
</comment>
<dbReference type="InterPro" id="IPR001851">
    <property type="entry name" value="ABC_transp_permease"/>
</dbReference>
<evidence type="ECO:0000256" key="4">
    <source>
        <dbReference type="ARBA" id="ARBA00022692"/>
    </source>
</evidence>
<dbReference type="SMART" id="SM00382">
    <property type="entry name" value="AAA"/>
    <property type="match status" value="1"/>
</dbReference>
<comment type="function">
    <text evidence="9">Involved in beta-(1--&gt;2)glucan export. Transmembrane domains (TMD) form a pore in the inner membrane and the ATP-binding domain (NBD) is responsible for energy generation.</text>
</comment>
<accession>A0ABX2CFP9</accession>
<keyword evidence="6 12" id="KW-0067">ATP-binding</keyword>
<organism evidence="12 13">
    <name type="scientific">Bradyrhizobium aeschynomenes</name>
    <dbReference type="NCBI Taxonomy" id="2734909"/>
    <lineage>
        <taxon>Bacteria</taxon>
        <taxon>Pseudomonadati</taxon>
        <taxon>Pseudomonadota</taxon>
        <taxon>Alphaproteobacteria</taxon>
        <taxon>Hyphomicrobiales</taxon>
        <taxon>Nitrobacteraceae</taxon>
        <taxon>Bradyrhizobium</taxon>
    </lineage>
</organism>
<evidence type="ECO:0000256" key="5">
    <source>
        <dbReference type="ARBA" id="ARBA00022741"/>
    </source>
</evidence>
<evidence type="ECO:0000256" key="3">
    <source>
        <dbReference type="ARBA" id="ARBA00022475"/>
    </source>
</evidence>
<feature type="transmembrane region" description="Helical" evidence="10">
    <location>
        <begin position="207"/>
        <end position="232"/>
    </location>
</feature>
<keyword evidence="7 10" id="KW-1133">Transmembrane helix</keyword>
<dbReference type="PROSITE" id="PS50893">
    <property type="entry name" value="ABC_TRANSPORTER_2"/>
    <property type="match status" value="1"/>
</dbReference>
<reference evidence="12" key="1">
    <citation type="submission" date="2020-05" db="EMBL/GenBank/DDBJ databases">
        <title>Nod-independent and nitrogen-fixing Bradyrhizobium aeschynomene sp. nov. isolated from nodules of Aeschynomene indica.</title>
        <authorList>
            <person name="Zhang Z."/>
        </authorList>
    </citation>
    <scope>NUCLEOTIDE SEQUENCE</scope>
    <source>
        <strain evidence="12">83012</strain>
    </source>
</reference>
<dbReference type="InterPro" id="IPR003593">
    <property type="entry name" value="AAA+_ATPase"/>
</dbReference>
<feature type="transmembrane region" description="Helical" evidence="10">
    <location>
        <begin position="244"/>
        <end position="273"/>
    </location>
</feature>
<name>A0ABX2CFP9_9BRAD</name>
<evidence type="ECO:0000256" key="8">
    <source>
        <dbReference type="ARBA" id="ARBA00023136"/>
    </source>
</evidence>
<dbReference type="GO" id="GO:0005524">
    <property type="term" value="F:ATP binding"/>
    <property type="evidence" value="ECO:0007669"/>
    <property type="project" value="UniProtKB-KW"/>
</dbReference>
<protein>
    <submittedName>
        <fullName evidence="12">Branched-chain amino acid ABC transporter ATP-binding protein/permease</fullName>
    </submittedName>
</protein>
<evidence type="ECO:0000256" key="2">
    <source>
        <dbReference type="ARBA" id="ARBA00022448"/>
    </source>
</evidence>
<dbReference type="Pfam" id="PF02653">
    <property type="entry name" value="BPD_transp_2"/>
    <property type="match status" value="1"/>
</dbReference>
<sequence>MPRLIIPALLVALAAAVIIVAPLLLDTYLVNILVRACFVAIAAITVDIMWGYCGTLTFGQSAFFGIGAYALAIMFTEYGFGTWQIFAAIGAAVAVAAAVAAFTGWLSFYPGSTPLYASVISLVVPIVLVQILYSGGTFTGSSSGLVGFESFDLEIETWLRLAGLGLLAAAVLALVVMRSDTGRLLSALRDNDSRCTYLGIDTSRLRIVVLVLSAIVSALAGFFYAGFGAVAAPENASFAFGTNLVIMVALGGRGTVIGPVIGALCIEVASAYLANSLPYVWELIVGLALIVVILVFPDGLLGAVMRLLKRGRSAVATTILQPAIAATAVSNPDAVAIEVRALGKHYGSLAVLDGVQFTAYRGELLSLVGPNGAGKTTLIRCLSDGRERSTGNVAIAGHDIARLPPDRVVRFGLGRKFQTASVFETLTVAECLRVARTHADPPALTSRSATLALPPAAMSVVERSGLAERLDEEARNLSHGLKQALELAMVLSLEPDVLLLDEPTAGLTRAERQGFADILTALARRDRLCILLVEHDLDFVREISSRIIVLHQGRLALDGSVDEVVNSELVREIYTGQHVSHAEVPA</sequence>
<dbReference type="InterPro" id="IPR027417">
    <property type="entry name" value="P-loop_NTPase"/>
</dbReference>
<feature type="transmembrane region" description="Helical" evidence="10">
    <location>
        <begin position="279"/>
        <end position="304"/>
    </location>
</feature>
<dbReference type="EMBL" id="JABFDN010000005">
    <property type="protein sequence ID" value="NPU67006.1"/>
    <property type="molecule type" value="Genomic_DNA"/>
</dbReference>
<comment type="subcellular location">
    <subcellularLocation>
        <location evidence="1">Cell membrane</location>
        <topology evidence="1">Multi-pass membrane protein</topology>
    </subcellularLocation>
</comment>
<evidence type="ECO:0000256" key="7">
    <source>
        <dbReference type="ARBA" id="ARBA00022989"/>
    </source>
</evidence>
<keyword evidence="5" id="KW-0547">Nucleotide-binding</keyword>
<proteinExistence type="predicted"/>
<dbReference type="InterPro" id="IPR003439">
    <property type="entry name" value="ABC_transporter-like_ATP-bd"/>
</dbReference>
<evidence type="ECO:0000256" key="6">
    <source>
        <dbReference type="ARBA" id="ARBA00022840"/>
    </source>
</evidence>
<evidence type="ECO:0000256" key="1">
    <source>
        <dbReference type="ARBA" id="ARBA00004651"/>
    </source>
</evidence>
<feature type="transmembrane region" description="Helical" evidence="10">
    <location>
        <begin position="58"/>
        <end position="78"/>
    </location>
</feature>
<keyword evidence="13" id="KW-1185">Reference proteome</keyword>
<feature type="domain" description="ABC transporter" evidence="11">
    <location>
        <begin position="337"/>
        <end position="577"/>
    </location>
</feature>
<dbReference type="InterPro" id="IPR043428">
    <property type="entry name" value="LivM-like"/>
</dbReference>
<evidence type="ECO:0000259" key="11">
    <source>
        <dbReference type="PROSITE" id="PS50893"/>
    </source>
</evidence>
<dbReference type="Gene3D" id="3.40.50.300">
    <property type="entry name" value="P-loop containing nucleotide triphosphate hydrolases"/>
    <property type="match status" value="1"/>
</dbReference>
<evidence type="ECO:0000313" key="12">
    <source>
        <dbReference type="EMBL" id="NPU67006.1"/>
    </source>
</evidence>
<dbReference type="Pfam" id="PF00005">
    <property type="entry name" value="ABC_tran"/>
    <property type="match status" value="1"/>
</dbReference>
<keyword evidence="4 10" id="KW-0812">Transmembrane</keyword>
<dbReference type="PANTHER" id="PTHR45772:SF2">
    <property type="entry name" value="ABC TRANSPORTER ATP-BINDING PROTEIN"/>
    <property type="match status" value="1"/>
</dbReference>
<dbReference type="CDD" id="cd06581">
    <property type="entry name" value="TM_PBP1_LivM_like"/>
    <property type="match status" value="1"/>
</dbReference>
<keyword evidence="2" id="KW-0813">Transport</keyword>
<gene>
    <name evidence="12" type="ORF">HL667_18525</name>
</gene>